<dbReference type="Gene3D" id="1.10.3720.10">
    <property type="entry name" value="MetI-like"/>
    <property type="match status" value="1"/>
</dbReference>
<dbReference type="CDD" id="cd06261">
    <property type="entry name" value="TM_PBP2"/>
    <property type="match status" value="1"/>
</dbReference>
<feature type="domain" description="ABC transmembrane type-1" evidence="8">
    <location>
        <begin position="76"/>
        <end position="293"/>
    </location>
</feature>
<proteinExistence type="inferred from homology"/>
<evidence type="ECO:0000256" key="1">
    <source>
        <dbReference type="ARBA" id="ARBA00004651"/>
    </source>
</evidence>
<evidence type="ECO:0000256" key="4">
    <source>
        <dbReference type="ARBA" id="ARBA00022692"/>
    </source>
</evidence>
<feature type="transmembrane region" description="Helical" evidence="7">
    <location>
        <begin position="156"/>
        <end position="174"/>
    </location>
</feature>
<comment type="similarity">
    <text evidence="7">Belongs to the binding-protein-dependent transport system permease family.</text>
</comment>
<evidence type="ECO:0000256" key="7">
    <source>
        <dbReference type="RuleBase" id="RU363032"/>
    </source>
</evidence>
<feature type="transmembrane region" description="Helical" evidence="7">
    <location>
        <begin position="210"/>
        <end position="234"/>
    </location>
</feature>
<comment type="caution">
    <text evidence="9">The sequence shown here is derived from an EMBL/GenBank/DDBJ whole genome shotgun (WGS) entry which is preliminary data.</text>
</comment>
<evidence type="ECO:0000256" key="2">
    <source>
        <dbReference type="ARBA" id="ARBA00022448"/>
    </source>
</evidence>
<evidence type="ECO:0000259" key="8">
    <source>
        <dbReference type="PROSITE" id="PS50928"/>
    </source>
</evidence>
<dbReference type="OrthoDB" id="9785836at2"/>
<dbReference type="STRING" id="512399.A8709_03460"/>
<keyword evidence="2 7" id="KW-0813">Transport</keyword>
<dbReference type="InterPro" id="IPR035906">
    <property type="entry name" value="MetI-like_sf"/>
</dbReference>
<dbReference type="Pfam" id="PF00528">
    <property type="entry name" value="BPD_transp_1"/>
    <property type="match status" value="1"/>
</dbReference>
<evidence type="ECO:0000313" key="9">
    <source>
        <dbReference type="EMBL" id="OCT13325.1"/>
    </source>
</evidence>
<evidence type="ECO:0000256" key="6">
    <source>
        <dbReference type="ARBA" id="ARBA00023136"/>
    </source>
</evidence>
<dbReference type="GO" id="GO:0005886">
    <property type="term" value="C:plasma membrane"/>
    <property type="evidence" value="ECO:0007669"/>
    <property type="project" value="UniProtKB-SubCell"/>
</dbReference>
<keyword evidence="5 7" id="KW-1133">Transmembrane helix</keyword>
<dbReference type="InterPro" id="IPR000515">
    <property type="entry name" value="MetI-like"/>
</dbReference>
<feature type="transmembrane region" description="Helical" evidence="7">
    <location>
        <begin position="272"/>
        <end position="297"/>
    </location>
</feature>
<dbReference type="InterPro" id="IPR051393">
    <property type="entry name" value="ABC_transporter_permease"/>
</dbReference>
<dbReference type="PROSITE" id="PS50928">
    <property type="entry name" value="ABC_TM1"/>
    <property type="match status" value="1"/>
</dbReference>
<keyword evidence="3" id="KW-1003">Cell membrane</keyword>
<feature type="transmembrane region" description="Helical" evidence="7">
    <location>
        <begin position="116"/>
        <end position="136"/>
    </location>
</feature>
<feature type="transmembrane region" description="Helical" evidence="7">
    <location>
        <begin position="80"/>
        <end position="104"/>
    </location>
</feature>
<dbReference type="AlphaFoldDB" id="A0A1C0ZYY3"/>
<gene>
    <name evidence="9" type="ORF">A8709_03460</name>
</gene>
<reference evidence="10" key="1">
    <citation type="submission" date="2016-05" db="EMBL/GenBank/DDBJ databases">
        <title>Paenibacillus oryzae. sp. nov., isolated from the rice root.</title>
        <authorList>
            <person name="Zhang J."/>
            <person name="Zhang X."/>
        </authorList>
    </citation>
    <scope>NUCLEOTIDE SEQUENCE [LARGE SCALE GENOMIC DNA]</scope>
    <source>
        <strain evidence="10">KCTC13222</strain>
    </source>
</reference>
<dbReference type="GO" id="GO:0055085">
    <property type="term" value="P:transmembrane transport"/>
    <property type="evidence" value="ECO:0007669"/>
    <property type="project" value="InterPro"/>
</dbReference>
<dbReference type="Proteomes" id="UP000093309">
    <property type="component" value="Unassembled WGS sequence"/>
</dbReference>
<dbReference type="RefSeq" id="WP_065854171.1">
    <property type="nucleotide sequence ID" value="NZ_LYPC01000023.1"/>
</dbReference>
<dbReference type="PANTHER" id="PTHR30193">
    <property type="entry name" value="ABC TRANSPORTER PERMEASE PROTEIN"/>
    <property type="match status" value="1"/>
</dbReference>
<organism evidence="9 10">
    <name type="scientific">Paenibacillus pectinilyticus</name>
    <dbReference type="NCBI Taxonomy" id="512399"/>
    <lineage>
        <taxon>Bacteria</taxon>
        <taxon>Bacillati</taxon>
        <taxon>Bacillota</taxon>
        <taxon>Bacilli</taxon>
        <taxon>Bacillales</taxon>
        <taxon>Paenibacillaceae</taxon>
        <taxon>Paenibacillus</taxon>
    </lineage>
</organism>
<keyword evidence="10" id="KW-1185">Reference proteome</keyword>
<keyword evidence="6 7" id="KW-0472">Membrane</keyword>
<dbReference type="EMBL" id="LYPC01000023">
    <property type="protein sequence ID" value="OCT13325.1"/>
    <property type="molecule type" value="Genomic_DNA"/>
</dbReference>
<comment type="subcellular location">
    <subcellularLocation>
        <location evidence="1 7">Cell membrane</location>
        <topology evidence="1 7">Multi-pass membrane protein</topology>
    </subcellularLocation>
</comment>
<dbReference type="SUPFAM" id="SSF161098">
    <property type="entry name" value="MetI-like"/>
    <property type="match status" value="1"/>
</dbReference>
<sequence>MIRKKGFFYELNKNKLLFLMIAPTLIFFFINSYVPMVGIYFAFTRFDFNGGLFGSPFVGLQNFEFLWKSGVLWVLARNTVAYNLAFIVFLNVGAIFSAILLSELTGNFFKKITQSVMFLPYFISFVLLNAIAYNMFNYDTGFVNTTLKSWGSNPVDIYNTPSAWVVLLVLFYVWKNVGYTMVIYLATITGISDEYYEAATIDGANIFQRIWYITVPMLKPTFIILLLFALGSIMKGQFDLFYQLIGNNGILYNTTDILDTYVFRSLKVTFDIGMATSAGLFQSIFGFVLIMTVNFLIKKSNDEYALF</sequence>
<evidence type="ECO:0000256" key="5">
    <source>
        <dbReference type="ARBA" id="ARBA00022989"/>
    </source>
</evidence>
<accession>A0A1C0ZYY3</accession>
<dbReference type="PANTHER" id="PTHR30193:SF44">
    <property type="entry name" value="LACTOSE TRANSPORT SYSTEM PERMEASE PROTEIN LACF"/>
    <property type="match status" value="1"/>
</dbReference>
<name>A0A1C0ZYY3_9BACL</name>
<evidence type="ECO:0000313" key="10">
    <source>
        <dbReference type="Proteomes" id="UP000093309"/>
    </source>
</evidence>
<evidence type="ECO:0000256" key="3">
    <source>
        <dbReference type="ARBA" id="ARBA00022475"/>
    </source>
</evidence>
<protein>
    <submittedName>
        <fullName evidence="9">Sugar ABC transporter permease</fullName>
    </submittedName>
</protein>
<feature type="transmembrane region" description="Helical" evidence="7">
    <location>
        <begin position="16"/>
        <end position="43"/>
    </location>
</feature>
<keyword evidence="4 7" id="KW-0812">Transmembrane</keyword>